<dbReference type="EMBL" id="LBMM01024426">
    <property type="protein sequence ID" value="KMQ82574.1"/>
    <property type="molecule type" value="Genomic_DNA"/>
</dbReference>
<feature type="non-terminal residue" evidence="2">
    <location>
        <position position="1"/>
    </location>
</feature>
<feature type="compositionally biased region" description="Polar residues" evidence="1">
    <location>
        <begin position="1"/>
        <end position="10"/>
    </location>
</feature>
<keyword evidence="3" id="KW-1185">Reference proteome</keyword>
<name>A0A0J7JWX8_LASNI</name>
<dbReference type="Proteomes" id="UP000036403">
    <property type="component" value="Unassembled WGS sequence"/>
</dbReference>
<feature type="region of interest" description="Disordered" evidence="1">
    <location>
        <begin position="1"/>
        <end position="24"/>
    </location>
</feature>
<comment type="caution">
    <text evidence="2">The sequence shown here is derived from an EMBL/GenBank/DDBJ whole genome shotgun (WGS) entry which is preliminary data.</text>
</comment>
<accession>A0A0J7JWX8</accession>
<organism evidence="2 3">
    <name type="scientific">Lasius niger</name>
    <name type="common">Black garden ant</name>
    <dbReference type="NCBI Taxonomy" id="67767"/>
    <lineage>
        <taxon>Eukaryota</taxon>
        <taxon>Metazoa</taxon>
        <taxon>Ecdysozoa</taxon>
        <taxon>Arthropoda</taxon>
        <taxon>Hexapoda</taxon>
        <taxon>Insecta</taxon>
        <taxon>Pterygota</taxon>
        <taxon>Neoptera</taxon>
        <taxon>Endopterygota</taxon>
        <taxon>Hymenoptera</taxon>
        <taxon>Apocrita</taxon>
        <taxon>Aculeata</taxon>
        <taxon>Formicoidea</taxon>
        <taxon>Formicidae</taxon>
        <taxon>Formicinae</taxon>
        <taxon>Lasius</taxon>
        <taxon>Lasius</taxon>
    </lineage>
</organism>
<dbReference type="AlphaFoldDB" id="A0A0J7JWX8"/>
<gene>
    <name evidence="2" type="ORF">RF55_22495</name>
</gene>
<proteinExistence type="predicted"/>
<dbReference type="PaxDb" id="67767-A0A0J7JWX8"/>
<evidence type="ECO:0000256" key="1">
    <source>
        <dbReference type="SAM" id="MobiDB-lite"/>
    </source>
</evidence>
<evidence type="ECO:0000313" key="3">
    <source>
        <dbReference type="Proteomes" id="UP000036403"/>
    </source>
</evidence>
<sequence length="76" mass="8355">QTQSPTSNDTAARANDNRPFWPKPKSYMDNPIYCEIQAAILTLAAAGRTSLPKIAYQGTKRVTEQMPSAKFPPSSQ</sequence>
<reference evidence="2 3" key="1">
    <citation type="submission" date="2015-04" db="EMBL/GenBank/DDBJ databases">
        <title>Lasius niger genome sequencing.</title>
        <authorList>
            <person name="Konorov E.A."/>
            <person name="Nikitin M.A."/>
            <person name="Kirill M.V."/>
            <person name="Chang P."/>
        </authorList>
    </citation>
    <scope>NUCLEOTIDE SEQUENCE [LARGE SCALE GENOMIC DNA]</scope>
    <source>
        <tissue evidence="2">Whole</tissue>
    </source>
</reference>
<protein>
    <submittedName>
        <fullName evidence="2">Uncharacterized protein</fullName>
    </submittedName>
</protein>
<evidence type="ECO:0000313" key="2">
    <source>
        <dbReference type="EMBL" id="KMQ82574.1"/>
    </source>
</evidence>